<dbReference type="AlphaFoldDB" id="G3MH29"/>
<name>G3MH29_AMBMU</name>
<dbReference type="PROSITE" id="PS00469">
    <property type="entry name" value="NDPK"/>
    <property type="match status" value="1"/>
</dbReference>
<keyword evidence="2 10" id="KW-0808">Transferase</keyword>
<dbReference type="GO" id="GO:0005524">
    <property type="term" value="F:ATP binding"/>
    <property type="evidence" value="ECO:0007669"/>
    <property type="project" value="UniProtKB-KW"/>
</dbReference>
<evidence type="ECO:0000256" key="6">
    <source>
        <dbReference type="ARBA" id="ARBA00022840"/>
    </source>
</evidence>
<dbReference type="PROSITE" id="PS51374">
    <property type="entry name" value="NDPK_LIKE"/>
    <property type="match status" value="1"/>
</dbReference>
<comment type="cofactor">
    <cofactor evidence="1">
        <name>Mg(2+)</name>
        <dbReference type="ChEBI" id="CHEBI:18420"/>
    </cofactor>
</comment>
<dbReference type="EMBL" id="JO841180">
    <property type="protein sequence ID" value="AEO32797.1"/>
    <property type="molecule type" value="mRNA"/>
</dbReference>
<feature type="binding site" evidence="8">
    <location>
        <position position="133"/>
    </location>
    <ligand>
        <name>ATP</name>
        <dbReference type="ChEBI" id="CHEBI:30616"/>
    </ligand>
</feature>
<protein>
    <recommendedName>
        <fullName evidence="10">Nucleoside diphosphate kinase</fullName>
        <ecNumber evidence="10">2.7.4.6</ecNumber>
    </recommendedName>
</protein>
<dbReference type="GO" id="GO:0046872">
    <property type="term" value="F:metal ion binding"/>
    <property type="evidence" value="ECO:0007669"/>
    <property type="project" value="UniProtKB-KW"/>
</dbReference>
<evidence type="ECO:0000259" key="11">
    <source>
        <dbReference type="SMART" id="SM00562"/>
    </source>
</evidence>
<accession>G3MH29</accession>
<evidence type="ECO:0000313" key="12">
    <source>
        <dbReference type="EMBL" id="AEO32797.1"/>
    </source>
</evidence>
<dbReference type="PRINTS" id="PR01243">
    <property type="entry name" value="NUCDPKINASE"/>
</dbReference>
<feature type="binding site" evidence="8">
    <location>
        <position position="50"/>
    </location>
    <ligand>
        <name>ATP</name>
        <dbReference type="ChEBI" id="CHEBI:30616"/>
    </ligand>
</feature>
<dbReference type="SUPFAM" id="SSF54919">
    <property type="entry name" value="Nucleoside diphosphate kinase, NDK"/>
    <property type="match status" value="1"/>
</dbReference>
<dbReference type="PANTHER" id="PTHR46956:SF1">
    <property type="entry name" value="NUCLEOSIDE DIPHOSPHATE KINASE 6"/>
    <property type="match status" value="1"/>
</dbReference>
<evidence type="ECO:0000256" key="5">
    <source>
        <dbReference type="ARBA" id="ARBA00022777"/>
    </source>
</evidence>
<feature type="active site" description="Pros-phosphohistidine intermediate" evidence="8">
    <location>
        <position position="160"/>
    </location>
</feature>
<dbReference type="GO" id="GO:0006228">
    <property type="term" value="P:UTP biosynthetic process"/>
    <property type="evidence" value="ECO:0007669"/>
    <property type="project" value="InterPro"/>
</dbReference>
<evidence type="ECO:0000256" key="1">
    <source>
        <dbReference type="ARBA" id="ARBA00001946"/>
    </source>
</evidence>
<evidence type="ECO:0000256" key="10">
    <source>
        <dbReference type="RuleBase" id="RU004013"/>
    </source>
</evidence>
<feature type="binding site" evidence="8">
    <location>
        <position position="99"/>
    </location>
    <ligand>
        <name>ATP</name>
        <dbReference type="ChEBI" id="CHEBI:30616"/>
    </ligand>
</feature>
<dbReference type="InterPro" id="IPR036850">
    <property type="entry name" value="NDK-like_dom_sf"/>
</dbReference>
<feature type="binding site" evidence="8">
    <location>
        <position position="147"/>
    </location>
    <ligand>
        <name>ATP</name>
        <dbReference type="ChEBI" id="CHEBI:30616"/>
    </ligand>
</feature>
<evidence type="ECO:0000256" key="4">
    <source>
        <dbReference type="ARBA" id="ARBA00022741"/>
    </source>
</evidence>
<evidence type="ECO:0000256" key="7">
    <source>
        <dbReference type="ARBA" id="ARBA00022842"/>
    </source>
</evidence>
<sequence>HVHDATPRTCALFSSTARALRRRESGGRHCHINTAMCITGRLQLTLAILKPDVCKIPMKLEAVRQVILENDFIFVKSKMGCYTREQMEKFYDEHRGKFFFERLASFMSSGPLSVHVLAKENGIREWRSLLGPTQVFKAVHEAPNSIRARFGLTDTRNAGHGSDSEESARREIGFFFPEFDQDMWYLNEEQRWRRAKLVFDLERCEHVVIDEEEQQCSR</sequence>
<reference evidence="12" key="1">
    <citation type="journal article" date="2011" name="PLoS ONE">
        <title>A deep insight into the sialotranscriptome of the gulf coast tick, Amblyomma maculatum.</title>
        <authorList>
            <person name="Karim S."/>
            <person name="Singh P."/>
            <person name="Ribeiro J.M."/>
        </authorList>
    </citation>
    <scope>NUCLEOTIDE SEQUENCE</scope>
    <source>
        <tissue evidence="12">Salivary gland</tissue>
    </source>
</reference>
<keyword evidence="5 10" id="KW-0418">Kinase</keyword>
<evidence type="ECO:0000256" key="3">
    <source>
        <dbReference type="ARBA" id="ARBA00022723"/>
    </source>
</evidence>
<dbReference type="InterPro" id="IPR001564">
    <property type="entry name" value="Nucleoside_diP_kinase"/>
</dbReference>
<proteinExistence type="evidence at transcript level"/>
<dbReference type="InterPro" id="IPR023005">
    <property type="entry name" value="Nucleoside_diP_kinase_AS"/>
</dbReference>
<dbReference type="Gene3D" id="3.30.70.141">
    <property type="entry name" value="Nucleoside diphosphate kinase-like domain"/>
    <property type="match status" value="1"/>
</dbReference>
<feature type="domain" description="Nucleoside diphosphate kinase-like" evidence="11">
    <location>
        <begin position="42"/>
        <end position="183"/>
    </location>
</feature>
<keyword evidence="7" id="KW-0460">Magnesium</keyword>
<evidence type="ECO:0000256" key="2">
    <source>
        <dbReference type="ARBA" id="ARBA00022679"/>
    </source>
</evidence>
<evidence type="ECO:0000256" key="9">
    <source>
        <dbReference type="RuleBase" id="RU004011"/>
    </source>
</evidence>
<dbReference type="GO" id="GO:0004550">
    <property type="term" value="F:nucleoside diphosphate kinase activity"/>
    <property type="evidence" value="ECO:0007669"/>
    <property type="project" value="UniProtKB-EC"/>
</dbReference>
<comment type="similarity">
    <text evidence="8 9">Belongs to the NDK family.</text>
</comment>
<organism evidence="12">
    <name type="scientific">Amblyomma maculatum</name>
    <name type="common">Gulf Coast tick</name>
    <dbReference type="NCBI Taxonomy" id="34609"/>
    <lineage>
        <taxon>Eukaryota</taxon>
        <taxon>Metazoa</taxon>
        <taxon>Ecdysozoa</taxon>
        <taxon>Arthropoda</taxon>
        <taxon>Chelicerata</taxon>
        <taxon>Arachnida</taxon>
        <taxon>Acari</taxon>
        <taxon>Parasitiformes</taxon>
        <taxon>Ixodida</taxon>
        <taxon>Ixodoidea</taxon>
        <taxon>Ixodidae</taxon>
        <taxon>Amblyomminae</taxon>
        <taxon>Amblyomma</taxon>
    </lineage>
</organism>
<dbReference type="PANTHER" id="PTHR46956">
    <property type="entry name" value="NUCLEOSIDE DIPHOSPHATE KINASE 6"/>
    <property type="match status" value="1"/>
</dbReference>
<dbReference type="EC" id="2.7.4.6" evidence="10"/>
<keyword evidence="6 10" id="KW-0067">ATP-binding</keyword>
<dbReference type="InterPro" id="IPR037994">
    <property type="entry name" value="NDPk6"/>
</dbReference>
<feature type="non-terminal residue" evidence="12">
    <location>
        <position position="1"/>
    </location>
</feature>
<evidence type="ECO:0000256" key="8">
    <source>
        <dbReference type="PROSITE-ProRule" id="PRU00706"/>
    </source>
</evidence>
<feature type="binding site" evidence="8">
    <location>
        <position position="157"/>
    </location>
    <ligand>
        <name>ATP</name>
        <dbReference type="ChEBI" id="CHEBI:30616"/>
    </ligand>
</feature>
<comment type="catalytic activity">
    <reaction evidence="10">
        <text>a 2'-deoxyribonucleoside 5'-diphosphate + ATP = a 2'-deoxyribonucleoside 5'-triphosphate + ADP</text>
        <dbReference type="Rhea" id="RHEA:44640"/>
        <dbReference type="ChEBI" id="CHEBI:30616"/>
        <dbReference type="ChEBI" id="CHEBI:61560"/>
        <dbReference type="ChEBI" id="CHEBI:73316"/>
        <dbReference type="ChEBI" id="CHEBI:456216"/>
        <dbReference type="EC" id="2.7.4.6"/>
    </reaction>
</comment>
<dbReference type="GO" id="GO:0006183">
    <property type="term" value="P:GTP biosynthetic process"/>
    <property type="evidence" value="ECO:0007669"/>
    <property type="project" value="InterPro"/>
</dbReference>
<dbReference type="Pfam" id="PF00334">
    <property type="entry name" value="NDK"/>
    <property type="match status" value="1"/>
</dbReference>
<dbReference type="InterPro" id="IPR034907">
    <property type="entry name" value="NDK-like_dom"/>
</dbReference>
<keyword evidence="4 10" id="KW-0547">Nucleotide-binding</keyword>
<feature type="binding site" evidence="8">
    <location>
        <position position="127"/>
    </location>
    <ligand>
        <name>ATP</name>
        <dbReference type="ChEBI" id="CHEBI:30616"/>
    </ligand>
</feature>
<keyword evidence="3" id="KW-0479">Metal-binding</keyword>
<dbReference type="GO" id="GO:0006241">
    <property type="term" value="P:CTP biosynthetic process"/>
    <property type="evidence" value="ECO:0007669"/>
    <property type="project" value="InterPro"/>
</dbReference>
<dbReference type="SMART" id="SM00562">
    <property type="entry name" value="NDK"/>
    <property type="match status" value="1"/>
</dbReference>